<dbReference type="Pfam" id="PF01206">
    <property type="entry name" value="TusA"/>
    <property type="match status" value="1"/>
</dbReference>
<dbReference type="PANTHER" id="PTHR33279:SF6">
    <property type="entry name" value="SULFUR CARRIER PROTEIN YEDF-RELATED"/>
    <property type="match status" value="1"/>
</dbReference>
<dbReference type="Proteomes" id="UP000009232">
    <property type="component" value="Chromosome"/>
</dbReference>
<dbReference type="SUPFAM" id="SSF64307">
    <property type="entry name" value="SirA-like"/>
    <property type="match status" value="1"/>
</dbReference>
<sequence>MPLHPPHQLDLKGLKCPMPVIKVQQAARNLAPGSQLEVLVTDPAAEKDLASWCRINKHDFISCAIFAQPEPQVAPTVWQIRLKLKES</sequence>
<dbReference type="KEGG" id="tcy:Thicy_1188"/>
<dbReference type="EMBL" id="CP002776">
    <property type="protein sequence ID" value="AEG31955.1"/>
    <property type="molecule type" value="Genomic_DNA"/>
</dbReference>
<evidence type="ECO:0000256" key="1">
    <source>
        <dbReference type="ARBA" id="ARBA00008984"/>
    </source>
</evidence>
<organism evidence="3 4">
    <name type="scientific">Thiomicrospira cyclica (strain DSM 14477 / JCM 11371 / ALM1)</name>
    <name type="common">Thioalkalimicrobium cyclicum</name>
    <dbReference type="NCBI Taxonomy" id="717773"/>
    <lineage>
        <taxon>Bacteria</taxon>
        <taxon>Pseudomonadati</taxon>
        <taxon>Pseudomonadota</taxon>
        <taxon>Gammaproteobacteria</taxon>
        <taxon>Thiotrichales</taxon>
        <taxon>Piscirickettsiaceae</taxon>
        <taxon>Thiomicrospira</taxon>
    </lineage>
</organism>
<dbReference type="Gene3D" id="3.30.110.40">
    <property type="entry name" value="TusA-like domain"/>
    <property type="match status" value="1"/>
</dbReference>
<evidence type="ECO:0000259" key="2">
    <source>
        <dbReference type="PROSITE" id="PS01148"/>
    </source>
</evidence>
<dbReference type="eggNOG" id="COG0425">
    <property type="taxonomic scope" value="Bacteria"/>
</dbReference>
<name>F6D8V5_THICA</name>
<dbReference type="InterPro" id="IPR036868">
    <property type="entry name" value="TusA-like_sf"/>
</dbReference>
<comment type="similarity">
    <text evidence="1">Belongs to the sulfur carrier protein TusA family.</text>
</comment>
<dbReference type="PROSITE" id="PS01148">
    <property type="entry name" value="UPF0033"/>
    <property type="match status" value="1"/>
</dbReference>
<accession>F6D8V5</accession>
<gene>
    <name evidence="3" type="ordered locus">Thicy_1188</name>
</gene>
<evidence type="ECO:0000313" key="4">
    <source>
        <dbReference type="Proteomes" id="UP000009232"/>
    </source>
</evidence>
<dbReference type="HOGENOM" id="CLU_165255_1_1_6"/>
<protein>
    <submittedName>
        <fullName evidence="3">SirA-like domain-containing protein</fullName>
    </submittedName>
</protein>
<reference evidence="3 4" key="1">
    <citation type="submission" date="2011-05" db="EMBL/GenBank/DDBJ databases">
        <title>Complete sequence of Thioalkalimicrobium cyclicum ALM1.</title>
        <authorList>
            <consortium name="US DOE Joint Genome Institute"/>
            <person name="Lucas S."/>
            <person name="Han J."/>
            <person name="Lapidus A."/>
            <person name="Cheng J.-F."/>
            <person name="Goodwin L."/>
            <person name="Pitluck S."/>
            <person name="Peters L."/>
            <person name="Mikhailova N."/>
            <person name="Davenport K."/>
            <person name="Han C."/>
            <person name="Tapia R."/>
            <person name="Land M."/>
            <person name="Hauser L."/>
            <person name="Kyrpides N."/>
            <person name="Ivanova N."/>
            <person name="Pagani I."/>
            <person name="Kappler U."/>
            <person name="Woyke T."/>
        </authorList>
    </citation>
    <scope>NUCLEOTIDE SEQUENCE [LARGE SCALE GENOMIC DNA]</scope>
    <source>
        <strain evidence="4">DSM 14477 / JCM 11371 / ALM1</strain>
    </source>
</reference>
<evidence type="ECO:0000313" key="3">
    <source>
        <dbReference type="EMBL" id="AEG31955.1"/>
    </source>
</evidence>
<dbReference type="RefSeq" id="WP_013835731.1">
    <property type="nucleotide sequence ID" value="NC_015581.1"/>
</dbReference>
<dbReference type="PANTHER" id="PTHR33279">
    <property type="entry name" value="SULFUR CARRIER PROTEIN YEDF-RELATED"/>
    <property type="match status" value="1"/>
</dbReference>
<dbReference type="CDD" id="cd00291">
    <property type="entry name" value="SirA_YedF_YeeD"/>
    <property type="match status" value="1"/>
</dbReference>
<keyword evidence="4" id="KW-1185">Reference proteome</keyword>
<dbReference type="STRING" id="717773.Thicy_1188"/>
<dbReference type="InterPro" id="IPR001455">
    <property type="entry name" value="TusA-like"/>
</dbReference>
<proteinExistence type="inferred from homology"/>
<dbReference type="OrthoDB" id="9797352at2"/>
<dbReference type="AlphaFoldDB" id="F6D8V5"/>
<feature type="domain" description="UPF0033" evidence="2">
    <location>
        <begin position="9"/>
        <end position="33"/>
    </location>
</feature>